<keyword evidence="1" id="KW-0472">Membrane</keyword>
<keyword evidence="3" id="KW-1185">Reference proteome</keyword>
<evidence type="ECO:0000313" key="2">
    <source>
        <dbReference type="EMBL" id="VDN46861.1"/>
    </source>
</evidence>
<keyword evidence="1" id="KW-1133">Transmembrane helix</keyword>
<gene>
    <name evidence="2" type="ORF">PATL70BA_0985</name>
</gene>
<dbReference type="Proteomes" id="UP000279029">
    <property type="component" value="Chromosome"/>
</dbReference>
<dbReference type="InterPro" id="IPR010787">
    <property type="entry name" value="DUF1385"/>
</dbReference>
<dbReference type="Pfam" id="PF07136">
    <property type="entry name" value="DUF1385"/>
    <property type="match status" value="1"/>
</dbReference>
<accession>A0A3P7PUI2</accession>
<organism evidence="2 3">
    <name type="scientific">Petrocella atlantisensis</name>
    <dbReference type="NCBI Taxonomy" id="2173034"/>
    <lineage>
        <taxon>Bacteria</taxon>
        <taxon>Bacillati</taxon>
        <taxon>Bacillota</taxon>
        <taxon>Clostridia</taxon>
        <taxon>Lachnospirales</taxon>
        <taxon>Vallitaleaceae</taxon>
        <taxon>Petrocella</taxon>
    </lineage>
</organism>
<dbReference type="PANTHER" id="PTHR42867:SF1">
    <property type="entry name" value="MEMBRANE PROTEIN-RELATED"/>
    <property type="match status" value="1"/>
</dbReference>
<feature type="transmembrane region" description="Helical" evidence="1">
    <location>
        <begin position="143"/>
        <end position="163"/>
    </location>
</feature>
<feature type="transmembrane region" description="Helical" evidence="1">
    <location>
        <begin position="208"/>
        <end position="227"/>
    </location>
</feature>
<sequence length="313" mass="35465">MERPSIGGQAVIEGVMMRNNEKYATAVRTSDQKIVLDKREYVSLTKRYKILGLPLIRGGVAFLESMVIGMKILTFSAEFFEVEGEEEAPSKFEKFLEAKFGDRMNDIVIVISMVLALALSIGLFFIVPAFLSQIMGRFLPEGRWMNLMDGIIRILILIGYIFLISKMKDIQRVFEYHGAEHKTINCYESGDEVTIENVMKHSRFHKRCGTNFIFIIVTVSIVVLTIINVQTFWLRIGVRLLALPLIAGISYELLKIFGKFDNGLINIFASPGMALQRITTSEPDESQVEIAITAFMNVLEEDTWKDEPIDESA</sequence>
<proteinExistence type="predicted"/>
<feature type="transmembrane region" description="Helical" evidence="1">
    <location>
        <begin position="107"/>
        <end position="131"/>
    </location>
</feature>
<evidence type="ECO:0000313" key="3">
    <source>
        <dbReference type="Proteomes" id="UP000279029"/>
    </source>
</evidence>
<dbReference type="EMBL" id="LR130778">
    <property type="protein sequence ID" value="VDN46861.1"/>
    <property type="molecule type" value="Genomic_DNA"/>
</dbReference>
<dbReference type="OrthoDB" id="9784805at2"/>
<dbReference type="PANTHER" id="PTHR42867">
    <property type="entry name" value="MEMBRANE PROTEIN-RELATED"/>
    <property type="match status" value="1"/>
</dbReference>
<keyword evidence="1" id="KW-0812">Transmembrane</keyword>
<name>A0A3P7PUI2_9FIRM</name>
<evidence type="ECO:0008006" key="4">
    <source>
        <dbReference type="Google" id="ProtNLM"/>
    </source>
</evidence>
<dbReference type="KEGG" id="cbar:PATL70BA_0985"/>
<evidence type="ECO:0000256" key="1">
    <source>
        <dbReference type="SAM" id="Phobius"/>
    </source>
</evidence>
<reference evidence="2 3" key="1">
    <citation type="submission" date="2018-09" db="EMBL/GenBank/DDBJ databases">
        <authorList>
            <person name="Postec A."/>
        </authorList>
    </citation>
    <scope>NUCLEOTIDE SEQUENCE [LARGE SCALE GENOMIC DNA]</scope>
    <source>
        <strain evidence="2">70B-A</strain>
    </source>
</reference>
<protein>
    <recommendedName>
        <fullName evidence="4">DUF1385 domain-containing protein</fullName>
    </recommendedName>
</protein>
<dbReference type="AlphaFoldDB" id="A0A3P7PUI2"/>
<dbReference type="RefSeq" id="WP_125136294.1">
    <property type="nucleotide sequence ID" value="NZ_LR130778.1"/>
</dbReference>